<dbReference type="Gene3D" id="3.40.50.300">
    <property type="entry name" value="P-loop containing nucleotide triphosphate hydrolases"/>
    <property type="match status" value="1"/>
</dbReference>
<evidence type="ECO:0000256" key="4">
    <source>
        <dbReference type="ARBA" id="ARBA00023125"/>
    </source>
</evidence>
<dbReference type="Pfam" id="PF00931">
    <property type="entry name" value="NB-ARC"/>
    <property type="match status" value="1"/>
</dbReference>
<dbReference type="KEGG" id="shun:DWB77_00690"/>
<comment type="similarity">
    <text evidence="1">Belongs to the AfsR/DnrI/RedD regulatory family.</text>
</comment>
<dbReference type="InterPro" id="IPR002182">
    <property type="entry name" value="NB-ARC"/>
</dbReference>
<dbReference type="SUPFAM" id="SSF46894">
    <property type="entry name" value="C-terminal effector domain of the bipartite response regulators"/>
    <property type="match status" value="1"/>
</dbReference>
<feature type="domain" description="OmpR/PhoB-type" evidence="8">
    <location>
        <begin position="15"/>
        <end position="92"/>
    </location>
</feature>
<dbReference type="InterPro" id="IPR003593">
    <property type="entry name" value="AAA+_ATPase"/>
</dbReference>
<reference evidence="10 11" key="1">
    <citation type="submission" date="2018-10" db="EMBL/GenBank/DDBJ databases">
        <title>Relationship between Morphology and Antimicrobial Activity in Streptomyces.</title>
        <authorList>
            <person name="Kang H.J."/>
            <person name="Kim S.B."/>
        </authorList>
    </citation>
    <scope>NUCLEOTIDE SEQUENCE [LARGE SCALE GENOMIC DNA]</scope>
    <source>
        <strain evidence="10 11">BH38</strain>
    </source>
</reference>
<dbReference type="Proteomes" id="UP000271554">
    <property type="component" value="Chromosome"/>
</dbReference>
<keyword evidence="3" id="KW-0805">Transcription regulation</keyword>
<dbReference type="Gene3D" id="1.25.40.10">
    <property type="entry name" value="Tetratricopeptide repeat domain"/>
    <property type="match status" value="2"/>
</dbReference>
<name>A0A387HCV3_9ACTN</name>
<keyword evidence="11" id="KW-1185">Reference proteome</keyword>
<dbReference type="InterPro" id="IPR001867">
    <property type="entry name" value="OmpR/PhoB-type_DNA-bd"/>
</dbReference>
<dbReference type="CDD" id="cd15831">
    <property type="entry name" value="BTAD"/>
    <property type="match status" value="1"/>
</dbReference>
<dbReference type="InterPro" id="IPR036388">
    <property type="entry name" value="WH-like_DNA-bd_sf"/>
</dbReference>
<evidence type="ECO:0000259" key="8">
    <source>
        <dbReference type="SMART" id="SM00862"/>
    </source>
</evidence>
<protein>
    <submittedName>
        <fullName evidence="10">Regulatory protein AfsR</fullName>
    </submittedName>
</protein>
<dbReference type="Pfam" id="PF03704">
    <property type="entry name" value="BTAD"/>
    <property type="match status" value="1"/>
</dbReference>
<dbReference type="InterPro" id="IPR011990">
    <property type="entry name" value="TPR-like_helical_dom_sf"/>
</dbReference>
<dbReference type="GO" id="GO:0000160">
    <property type="term" value="P:phosphorelay signal transduction system"/>
    <property type="evidence" value="ECO:0007669"/>
    <property type="project" value="UniProtKB-KW"/>
</dbReference>
<proteinExistence type="inferred from homology"/>
<accession>A0A387HCV3</accession>
<dbReference type="EMBL" id="CP032698">
    <property type="protein sequence ID" value="AYG78582.1"/>
    <property type="molecule type" value="Genomic_DNA"/>
</dbReference>
<evidence type="ECO:0000259" key="9">
    <source>
        <dbReference type="SMART" id="SM01043"/>
    </source>
</evidence>
<dbReference type="GO" id="GO:0006355">
    <property type="term" value="P:regulation of DNA-templated transcription"/>
    <property type="evidence" value="ECO:0007669"/>
    <property type="project" value="InterPro"/>
</dbReference>
<dbReference type="InterPro" id="IPR019734">
    <property type="entry name" value="TPR_rpt"/>
</dbReference>
<evidence type="ECO:0000313" key="11">
    <source>
        <dbReference type="Proteomes" id="UP000271554"/>
    </source>
</evidence>
<dbReference type="SMART" id="SM00382">
    <property type="entry name" value="AAA"/>
    <property type="match status" value="1"/>
</dbReference>
<feature type="compositionally biased region" description="Polar residues" evidence="6">
    <location>
        <begin position="323"/>
        <end position="333"/>
    </location>
</feature>
<feature type="domain" description="Bacterial transcriptional activator" evidence="9">
    <location>
        <begin position="99"/>
        <end position="240"/>
    </location>
</feature>
<evidence type="ECO:0000256" key="2">
    <source>
        <dbReference type="ARBA" id="ARBA00023012"/>
    </source>
</evidence>
<keyword evidence="2" id="KW-0902">Two-component regulatory system</keyword>
<feature type="region of interest" description="Disordered" evidence="6">
    <location>
        <begin position="242"/>
        <end position="335"/>
    </location>
</feature>
<dbReference type="RefSeq" id="WP_120719820.1">
    <property type="nucleotide sequence ID" value="NZ_CP032698.1"/>
</dbReference>
<dbReference type="SUPFAM" id="SSF48452">
    <property type="entry name" value="TPR-like"/>
    <property type="match status" value="3"/>
</dbReference>
<feature type="compositionally biased region" description="Pro residues" evidence="6">
    <location>
        <begin position="246"/>
        <end position="268"/>
    </location>
</feature>
<dbReference type="OrthoDB" id="7628974at2"/>
<dbReference type="Pfam" id="PF00486">
    <property type="entry name" value="Trans_reg_C"/>
    <property type="match status" value="1"/>
</dbReference>
<feature type="domain" description="AAA+ ATPase" evidence="7">
    <location>
        <begin position="373"/>
        <end position="525"/>
    </location>
</feature>
<evidence type="ECO:0000313" key="10">
    <source>
        <dbReference type="EMBL" id="AYG78582.1"/>
    </source>
</evidence>
<evidence type="ECO:0000256" key="3">
    <source>
        <dbReference type="ARBA" id="ARBA00023015"/>
    </source>
</evidence>
<dbReference type="SUPFAM" id="SSF52540">
    <property type="entry name" value="P-loop containing nucleoside triphosphate hydrolases"/>
    <property type="match status" value="1"/>
</dbReference>
<keyword evidence="4" id="KW-0238">DNA-binding</keyword>
<evidence type="ECO:0000256" key="5">
    <source>
        <dbReference type="ARBA" id="ARBA00023163"/>
    </source>
</evidence>
<dbReference type="GO" id="GO:0003677">
    <property type="term" value="F:DNA binding"/>
    <property type="evidence" value="ECO:0007669"/>
    <property type="project" value="UniProtKB-KW"/>
</dbReference>
<keyword evidence="5" id="KW-0804">Transcription</keyword>
<dbReference type="Pfam" id="PF13424">
    <property type="entry name" value="TPR_12"/>
    <property type="match status" value="2"/>
</dbReference>
<evidence type="ECO:0000256" key="1">
    <source>
        <dbReference type="ARBA" id="ARBA00005820"/>
    </source>
</evidence>
<dbReference type="Gene3D" id="1.10.10.10">
    <property type="entry name" value="Winged helix-like DNA-binding domain superfamily/Winged helix DNA-binding domain"/>
    <property type="match status" value="1"/>
</dbReference>
<dbReference type="PANTHER" id="PTHR35807">
    <property type="entry name" value="TRANSCRIPTIONAL REGULATOR REDD-RELATED"/>
    <property type="match status" value="1"/>
</dbReference>
<dbReference type="AlphaFoldDB" id="A0A387HCV3"/>
<dbReference type="GO" id="GO:0043531">
    <property type="term" value="F:ADP binding"/>
    <property type="evidence" value="ECO:0007669"/>
    <property type="project" value="InterPro"/>
</dbReference>
<organism evidence="10 11">
    <name type="scientific">Streptomyces hundungensis</name>
    <dbReference type="NCBI Taxonomy" id="1077946"/>
    <lineage>
        <taxon>Bacteria</taxon>
        <taxon>Bacillati</taxon>
        <taxon>Actinomycetota</taxon>
        <taxon>Actinomycetes</taxon>
        <taxon>Kitasatosporales</taxon>
        <taxon>Streptomycetaceae</taxon>
        <taxon>Streptomyces</taxon>
    </lineage>
</organism>
<dbReference type="InterPro" id="IPR005158">
    <property type="entry name" value="BTAD"/>
</dbReference>
<dbReference type="PANTHER" id="PTHR35807:SF1">
    <property type="entry name" value="TRANSCRIPTIONAL REGULATOR REDD"/>
    <property type="match status" value="1"/>
</dbReference>
<dbReference type="SMART" id="SM01043">
    <property type="entry name" value="BTAD"/>
    <property type="match status" value="1"/>
</dbReference>
<evidence type="ECO:0000256" key="6">
    <source>
        <dbReference type="SAM" id="MobiDB-lite"/>
    </source>
</evidence>
<dbReference type="InterPro" id="IPR051677">
    <property type="entry name" value="AfsR-DnrI-RedD_regulator"/>
</dbReference>
<gene>
    <name evidence="10" type="primary">afsR_1</name>
    <name evidence="10" type="ORF">DWB77_00690</name>
</gene>
<dbReference type="InterPro" id="IPR016032">
    <property type="entry name" value="Sig_transdc_resp-reg_C-effctor"/>
</dbReference>
<dbReference type="SMART" id="SM00028">
    <property type="entry name" value="TPR"/>
    <property type="match status" value="5"/>
</dbReference>
<sequence>MKFGLLGPLHAQIAERAVQLNGPRQAKVLAALLIDANSTVSLERLVAVMWDADAPATAVRQVQDAVSGLRRNLTACGAPRSLISTHRGGYAIHVARDQLDLLEFDHERHLAGQQVAPREAAVALRRALACWRGSALMDISSRVLEIDAARLNERRAATHKQCLAIELDLGRHREVIDELADLLREHPYDEDVAQHLIVALYRCRRQGEALQVYERLRRTLADELGVDPTPSLQALHRRILTGDPALTPPDPAPAPAPDRAPEPLPAPDRMPDATADGVAAPTADRTPGPRADRAPDPTPAPTPGSAHGPATERPADSDRHPSHTSAPQHQDTMTGPVMVLPVRQLPLDVPDFVGRADALDEIAGLLDESAPKRAPVAVVVGGPGVGKSCLVTHAARLARGGFPDGQLYLNLAATSDEPRDPGLMLAEALRALSIAGSAIPNSLVERAALYRSLLVDRRMLVVLDDAGHADQVVPLLPGADGCAVLITSRALLTQLPGARHIDLDVLRRAEARELFTGIVGRDRVEREPGEADAILDCCGNLPLAIRIASGKLTGRPAWSLRVLRERIEDESRRLAELRIGDLSVRASVELSLRLLPADAVRALSLLGLLGAYTLPGWVVGPLLDRPDGEEVLDILVDASLVRLVATDALGEPRYRLHDLIRTCAVEIAAPLATADKRDAIVRVLSVWLDLVRRGTDRLPGGLLAAPRGTAPRRSLPDTVVERLMADAFGWFDVERDNLLGTVKLAVDWGLDELAWELAAGTATYYDHRCLYQDWQHGHRLALDAAEAAGNATGASVLLRGLGQLHIYQDEYDRATRALEASIELCRDTGDKRGEALSLATLSTVSRVQGRDAEALDRVEEALAIAVGEGDRHIEAQLSCSMGVMRLMQGELDEAESWFTGALRLARDLDDEHRVAVVLRRFSRLHDRRADPDEALHCLRQALATFEKLADERCAGYTLLEVGRVYAGQDDRNRATPALERAAALFHRHGDRQDEATCWQLIGDLEAAAGIHDLARQHRERAARLWQTIGEMNDTAAPPARPSSP</sequence>
<dbReference type="InterPro" id="IPR027417">
    <property type="entry name" value="P-loop_NTPase"/>
</dbReference>
<dbReference type="SMART" id="SM00862">
    <property type="entry name" value="Trans_reg_C"/>
    <property type="match status" value="1"/>
</dbReference>
<evidence type="ECO:0000259" key="7">
    <source>
        <dbReference type="SMART" id="SM00382"/>
    </source>
</evidence>
<dbReference type="PRINTS" id="PR00364">
    <property type="entry name" value="DISEASERSIST"/>
</dbReference>